<dbReference type="RefSeq" id="WP_246655842.1">
    <property type="nucleotide sequence ID" value="NZ_CP061913.1"/>
</dbReference>
<protein>
    <submittedName>
        <fullName evidence="2">Nuclear transport factor 2 family protein</fullName>
    </submittedName>
</protein>
<dbReference type="SUPFAM" id="SSF54427">
    <property type="entry name" value="NTF2-like"/>
    <property type="match status" value="1"/>
</dbReference>
<evidence type="ECO:0000259" key="1">
    <source>
        <dbReference type="Pfam" id="PF12680"/>
    </source>
</evidence>
<proteinExistence type="predicted"/>
<accession>A0ABV5M4V9</accession>
<sequence length="145" mass="15492">MTGPERSGGAGHRATAFRGAVEAADPEAMAATLADNVVFHSPVAFKPYQGKPIVAAILRGVLRVFEDFRYVRELQSPDGRDHALVFQTRIGDVAVEGCDFLHLDADGLIDDFTVMVRPLSAAQALAAAMAAQFEQIKREAAATPP</sequence>
<keyword evidence="3" id="KW-1185">Reference proteome</keyword>
<dbReference type="Gene3D" id="3.10.450.50">
    <property type="match status" value="1"/>
</dbReference>
<dbReference type="Pfam" id="PF12680">
    <property type="entry name" value="SnoaL_2"/>
    <property type="match status" value="1"/>
</dbReference>
<gene>
    <name evidence="2" type="ORF">ACFFTR_12420</name>
</gene>
<organism evidence="2 3">
    <name type="scientific">Dactylosporangium vinaceum</name>
    <dbReference type="NCBI Taxonomy" id="53362"/>
    <lineage>
        <taxon>Bacteria</taxon>
        <taxon>Bacillati</taxon>
        <taxon>Actinomycetota</taxon>
        <taxon>Actinomycetes</taxon>
        <taxon>Micromonosporales</taxon>
        <taxon>Micromonosporaceae</taxon>
        <taxon>Dactylosporangium</taxon>
    </lineage>
</organism>
<evidence type="ECO:0000313" key="3">
    <source>
        <dbReference type="Proteomes" id="UP001589608"/>
    </source>
</evidence>
<dbReference type="InterPro" id="IPR037401">
    <property type="entry name" value="SnoaL-like"/>
</dbReference>
<reference evidence="2 3" key="1">
    <citation type="submission" date="2024-09" db="EMBL/GenBank/DDBJ databases">
        <authorList>
            <person name="Sun Q."/>
            <person name="Mori K."/>
        </authorList>
    </citation>
    <scope>NUCLEOTIDE SEQUENCE [LARGE SCALE GENOMIC DNA]</scope>
    <source>
        <strain evidence="2 3">JCM 3307</strain>
    </source>
</reference>
<evidence type="ECO:0000313" key="2">
    <source>
        <dbReference type="EMBL" id="MFB9443887.1"/>
    </source>
</evidence>
<dbReference type="EMBL" id="JBHMCA010000023">
    <property type="protein sequence ID" value="MFB9443887.1"/>
    <property type="molecule type" value="Genomic_DNA"/>
</dbReference>
<comment type="caution">
    <text evidence="2">The sequence shown here is derived from an EMBL/GenBank/DDBJ whole genome shotgun (WGS) entry which is preliminary data.</text>
</comment>
<dbReference type="InterPro" id="IPR032710">
    <property type="entry name" value="NTF2-like_dom_sf"/>
</dbReference>
<dbReference type="Proteomes" id="UP001589608">
    <property type="component" value="Unassembled WGS sequence"/>
</dbReference>
<name>A0ABV5M4V9_9ACTN</name>
<feature type="domain" description="SnoaL-like" evidence="1">
    <location>
        <begin position="16"/>
        <end position="109"/>
    </location>
</feature>